<feature type="compositionally biased region" description="Low complexity" evidence="1">
    <location>
        <begin position="170"/>
        <end position="184"/>
    </location>
</feature>
<dbReference type="OrthoDB" id="3362250at2759"/>
<dbReference type="STRING" id="683840.U5HI84"/>
<dbReference type="InParanoid" id="U5HI84"/>
<reference evidence="3" key="4">
    <citation type="submission" date="2015-06" db="UniProtKB">
        <authorList>
            <consortium name="EnsemblFungi"/>
        </authorList>
    </citation>
    <scope>IDENTIFICATION</scope>
</reference>
<dbReference type="AlphaFoldDB" id="U5HI84"/>
<dbReference type="HOGENOM" id="CLU_037230_0_0_1"/>
<dbReference type="Proteomes" id="UP000017200">
    <property type="component" value="Unassembled WGS sequence"/>
</dbReference>
<dbReference type="EMBL" id="AEIJ01000870">
    <property type="status" value="NOT_ANNOTATED_CDS"/>
    <property type="molecule type" value="Genomic_DNA"/>
</dbReference>
<evidence type="ECO:0000313" key="3">
    <source>
        <dbReference type="EnsemblFungi" id="MVLG_06748T0"/>
    </source>
</evidence>
<evidence type="ECO:0000313" key="4">
    <source>
        <dbReference type="Proteomes" id="UP000017200"/>
    </source>
</evidence>
<accession>U5HI84</accession>
<reference evidence="4" key="1">
    <citation type="submission" date="2010-11" db="EMBL/GenBank/DDBJ databases">
        <title>The genome sequence of Microbotryum violaceum strain p1A1 Lamole.</title>
        <authorList>
            <person name="Cuomo C."/>
            <person name="Perlin M."/>
            <person name="Young S.K."/>
            <person name="Zeng Q."/>
            <person name="Gargeya S."/>
            <person name="Alvarado L."/>
            <person name="Berlin A."/>
            <person name="Chapman S.B."/>
            <person name="Chen Z."/>
            <person name="Freedman E."/>
            <person name="Gellesch M."/>
            <person name="Goldberg J."/>
            <person name="Griggs A."/>
            <person name="Gujja S."/>
            <person name="Heilman E."/>
            <person name="Heiman D."/>
            <person name="Howarth C."/>
            <person name="Mehta T."/>
            <person name="Neiman D."/>
            <person name="Pearson M."/>
            <person name="Roberts A."/>
            <person name="Saif S."/>
            <person name="Shea T."/>
            <person name="Shenoy N."/>
            <person name="Sisk P."/>
            <person name="Stolte C."/>
            <person name="Sykes S."/>
            <person name="White J."/>
            <person name="Yandava C."/>
            <person name="Haas B."/>
            <person name="Nusbaum C."/>
            <person name="Birren B."/>
        </authorList>
    </citation>
    <scope>NUCLEOTIDE SEQUENCE [LARGE SCALE GENOMIC DNA]</scope>
    <source>
        <strain evidence="4">p1A1 Lamole</strain>
    </source>
</reference>
<protein>
    <submittedName>
        <fullName evidence="2 3">Uncharacterized protein</fullName>
    </submittedName>
</protein>
<reference evidence="2 4" key="3">
    <citation type="journal article" date="2015" name="BMC Genomics">
        <title>Sex and parasites: genomic and transcriptomic analysis of Microbotryum lychnidis-dioicae, the biotrophic and plant-castrating anther smut fungus.</title>
        <authorList>
            <person name="Perlin M.H."/>
            <person name="Amselem J."/>
            <person name="Fontanillas E."/>
            <person name="Toh S.S."/>
            <person name="Chen Z."/>
            <person name="Goldberg J."/>
            <person name="Duplessis S."/>
            <person name="Henrissat B."/>
            <person name="Young S."/>
            <person name="Zeng Q."/>
            <person name="Aguileta G."/>
            <person name="Petit E."/>
            <person name="Badouin H."/>
            <person name="Andrews J."/>
            <person name="Razeeq D."/>
            <person name="Gabaldon T."/>
            <person name="Quesneville H."/>
            <person name="Giraud T."/>
            <person name="Hood M.E."/>
            <person name="Schultz D.J."/>
            <person name="Cuomo C.A."/>
        </authorList>
    </citation>
    <scope>NUCLEOTIDE SEQUENCE [LARGE SCALE GENOMIC DNA]</scope>
    <source>
        <strain evidence="4">p1A1 Lamole</strain>
        <strain evidence="2">P1A1 Lamole</strain>
    </source>
</reference>
<dbReference type="EnsemblFungi" id="MVLG_06748T0">
    <property type="protein sequence ID" value="MVLG_06748T0"/>
    <property type="gene ID" value="MVLG_06748"/>
</dbReference>
<organism evidence="2">
    <name type="scientific">Microbotryum lychnidis-dioicae (strain p1A1 Lamole / MvSl-1064)</name>
    <name type="common">Anther smut fungus</name>
    <dbReference type="NCBI Taxonomy" id="683840"/>
    <lineage>
        <taxon>Eukaryota</taxon>
        <taxon>Fungi</taxon>
        <taxon>Dikarya</taxon>
        <taxon>Basidiomycota</taxon>
        <taxon>Pucciniomycotina</taxon>
        <taxon>Microbotryomycetes</taxon>
        <taxon>Microbotryales</taxon>
        <taxon>Microbotryaceae</taxon>
        <taxon>Microbotryum</taxon>
    </lineage>
</organism>
<name>U5HI84_USTV1</name>
<dbReference type="EMBL" id="GL541789">
    <property type="protein sequence ID" value="KDE02717.1"/>
    <property type="molecule type" value="Genomic_DNA"/>
</dbReference>
<evidence type="ECO:0000313" key="2">
    <source>
        <dbReference type="EMBL" id="KDE02717.1"/>
    </source>
</evidence>
<proteinExistence type="predicted"/>
<keyword evidence="4" id="KW-1185">Reference proteome</keyword>
<sequence length="303" mass="33852">MTSAASTSSASANDLSRCFDLLRYHLSSNEADASQELFILKDEHDRRLFTKTRRLTETEIVDTLFNSSHEPAWTIHRPRRGWYLVIRPLKPEQLGQKATEDSYVQLLAVKGKRGKEGELQFELEVRNKIGEEIDLRPAEESGAEGGTSVSVAMDLNDPSDLKRSSGTPLTPATTATQAAVSTNAEEGFSTRTVRFTLQPRLPHHSQRVTSQTTSRWTPGHILRRVVAGRENDWSCVVDPDGDEIMRFEEEITLSSSSTKGLFLVDRERTKTLDINPDCLVTIALAYLEHFQELEAYQAAGSGD</sequence>
<reference evidence="2" key="2">
    <citation type="submission" date="2010-11" db="EMBL/GenBank/DDBJ databases">
        <authorList>
            <consortium name="The Broad Institute Genome Sequencing Platform"/>
            <person name="Earl A."/>
            <person name="Ward D."/>
            <person name="Feldgarden M."/>
            <person name="Gevers D."/>
            <person name="Butler R."/>
            <person name="Young S.K."/>
            <person name="Zeng Q."/>
            <person name="Gargeya S."/>
            <person name="Fitzgerald M."/>
            <person name="Haas B."/>
            <person name="Abouelleil A."/>
            <person name="Alvarado L."/>
            <person name="Arachchi H.M."/>
            <person name="Berlin A."/>
            <person name="Brown A."/>
            <person name="Chapman S.B."/>
            <person name="Chen Z."/>
            <person name="Dunbar C."/>
            <person name="Freedman E."/>
            <person name="Gearin G."/>
            <person name="Gellesch M."/>
            <person name="Goldberg J."/>
            <person name="Griggs A."/>
            <person name="Gujja S."/>
            <person name="Heilman E."/>
            <person name="Heiman D."/>
            <person name="Howarth C."/>
            <person name="Larson L."/>
            <person name="Lui A."/>
            <person name="MacDonald P.J.P."/>
            <person name="Mehta T."/>
            <person name="Montmayeur A."/>
            <person name="Murphy C."/>
            <person name="Neiman D."/>
            <person name="Pearson M."/>
            <person name="Priest M."/>
            <person name="Roberts A."/>
            <person name="Saif S."/>
            <person name="Shea T."/>
            <person name="Shenoy N."/>
            <person name="Sisk P."/>
            <person name="Stolte C."/>
            <person name="Sykes S."/>
            <person name="White J."/>
            <person name="Yandava C."/>
            <person name="Wortman J."/>
            <person name="Nusbaum C."/>
            <person name="Birren B."/>
        </authorList>
    </citation>
    <scope>NUCLEOTIDE SEQUENCE</scope>
    <source>
        <strain evidence="2">P1A1 Lamole</strain>
    </source>
</reference>
<feature type="region of interest" description="Disordered" evidence="1">
    <location>
        <begin position="135"/>
        <end position="185"/>
    </location>
</feature>
<gene>
    <name evidence="2" type="ORF">MVLG_06748</name>
</gene>
<evidence type="ECO:0000256" key="1">
    <source>
        <dbReference type="SAM" id="MobiDB-lite"/>
    </source>
</evidence>